<accession>A0ABW9E5J3</accession>
<dbReference type="GO" id="GO:0016740">
    <property type="term" value="F:transferase activity"/>
    <property type="evidence" value="ECO:0007669"/>
    <property type="project" value="UniProtKB-KW"/>
</dbReference>
<dbReference type="InterPro" id="IPR023606">
    <property type="entry name" value="CoA-Trfase_III_dom_1_sf"/>
</dbReference>
<evidence type="ECO:0000313" key="3">
    <source>
        <dbReference type="Proteomes" id="UP001629432"/>
    </source>
</evidence>
<dbReference type="InterPro" id="IPR003673">
    <property type="entry name" value="CoA-Trfase_fam_III"/>
</dbReference>
<evidence type="ECO:0000313" key="2">
    <source>
        <dbReference type="EMBL" id="MFM0642522.1"/>
    </source>
</evidence>
<proteinExistence type="predicted"/>
<organism evidence="2 3">
    <name type="scientific">Paraburkholderia metrosideri</name>
    <dbReference type="NCBI Taxonomy" id="580937"/>
    <lineage>
        <taxon>Bacteria</taxon>
        <taxon>Pseudomonadati</taxon>
        <taxon>Pseudomonadota</taxon>
        <taxon>Betaproteobacteria</taxon>
        <taxon>Burkholderiales</taxon>
        <taxon>Burkholderiaceae</taxon>
        <taxon>Paraburkholderia</taxon>
    </lineage>
</organism>
<dbReference type="RefSeq" id="WP_408341143.1">
    <property type="nucleotide sequence ID" value="NZ_JAQQCF010000081.1"/>
</dbReference>
<dbReference type="PANTHER" id="PTHR48207">
    <property type="entry name" value="SUCCINATE--HYDROXYMETHYLGLUTARATE COA-TRANSFERASE"/>
    <property type="match status" value="1"/>
</dbReference>
<dbReference type="InterPro" id="IPR050483">
    <property type="entry name" value="CoA-transferase_III_domain"/>
</dbReference>
<comment type="caution">
    <text evidence="2">The sequence shown here is derived from an EMBL/GenBank/DDBJ whole genome shotgun (WGS) entry which is preliminary data.</text>
</comment>
<dbReference type="Pfam" id="PF02515">
    <property type="entry name" value="CoA_transf_3"/>
    <property type="match status" value="1"/>
</dbReference>
<keyword evidence="3" id="KW-1185">Reference proteome</keyword>
<dbReference type="Gene3D" id="3.30.1540.10">
    <property type="entry name" value="formyl-coa transferase, domain 3"/>
    <property type="match status" value="1"/>
</dbReference>
<dbReference type="Proteomes" id="UP001629432">
    <property type="component" value="Unassembled WGS sequence"/>
</dbReference>
<keyword evidence="1 2" id="KW-0808">Transferase</keyword>
<gene>
    <name evidence="2" type="ORF">PQQ63_38260</name>
</gene>
<reference evidence="2 3" key="1">
    <citation type="journal article" date="2024" name="Chem. Sci.">
        <title>Discovery of megapolipeptins by genome mining of a Burkholderiales bacteria collection.</title>
        <authorList>
            <person name="Paulo B.S."/>
            <person name="Recchia M.J.J."/>
            <person name="Lee S."/>
            <person name="Fergusson C.H."/>
            <person name="Romanowski S.B."/>
            <person name="Hernandez A."/>
            <person name="Krull N."/>
            <person name="Liu D.Y."/>
            <person name="Cavanagh H."/>
            <person name="Bos A."/>
            <person name="Gray C.A."/>
            <person name="Murphy B.T."/>
            <person name="Linington R.G."/>
            <person name="Eustaquio A.S."/>
        </authorList>
    </citation>
    <scope>NUCLEOTIDE SEQUENCE [LARGE SCALE GENOMIC DNA]</scope>
    <source>
        <strain evidence="2 3">RL17-338-BIC-A</strain>
    </source>
</reference>
<protein>
    <submittedName>
        <fullName evidence="2">CoA transferase</fullName>
    </submittedName>
</protein>
<dbReference type="Gene3D" id="3.40.50.10540">
    <property type="entry name" value="Crotonobetainyl-coa:carnitine coa-transferase, domain 1"/>
    <property type="match status" value="1"/>
</dbReference>
<evidence type="ECO:0000256" key="1">
    <source>
        <dbReference type="ARBA" id="ARBA00022679"/>
    </source>
</evidence>
<sequence>MQQTSEKESAGTNSPSPKAVFEGIRVLDVGHIVAGPLAASVMADFGAEVLKIEMPKVGDPLRKMHPKDGVGLYFKVQARNKKSITLNLKSPEGVEIFKQLVAESDVVVENYRPGVMERLGLGWDTLSSINPRIVFCRLSSYGQTGVNKDRRAYGRIGEAFGGFAHLTGEADGPPMHSTMALGDTVAGVWAAMGVMMALYWRDAQGGGVGQVIDIGLYEGIYRQIEQQIIVADQFGAPISRAGNFHRNIPYTGSFKTKDNRYYTFSAFTDKSAVDVLRAMGMEEDSRFNTWDGCLENHEAFMKEVTTWMAERNLDDIDALFAKYLAAGAAVKNGYDLLTDPHIAEREMIIALDDDELGPVRMQGVVPKLSKSPGKVVHTGPRLGSSNEAIYEGLLGISKDEIERLRNSGVI</sequence>
<name>A0ABW9E5J3_9BURK</name>
<dbReference type="PANTHER" id="PTHR48207:SF3">
    <property type="entry name" value="SUCCINATE--HYDROXYMETHYLGLUTARATE COA-TRANSFERASE"/>
    <property type="match status" value="1"/>
</dbReference>
<dbReference type="InterPro" id="IPR044855">
    <property type="entry name" value="CoA-Trfase_III_dom3_sf"/>
</dbReference>
<dbReference type="EMBL" id="JAQQCF010000081">
    <property type="protein sequence ID" value="MFM0642522.1"/>
    <property type="molecule type" value="Genomic_DNA"/>
</dbReference>
<dbReference type="SUPFAM" id="SSF89796">
    <property type="entry name" value="CoA-transferase family III (CaiB/BaiF)"/>
    <property type="match status" value="1"/>
</dbReference>